<dbReference type="GO" id="GO:0005524">
    <property type="term" value="F:ATP binding"/>
    <property type="evidence" value="ECO:0007669"/>
    <property type="project" value="UniProtKB-KW"/>
</dbReference>
<evidence type="ECO:0000256" key="2">
    <source>
        <dbReference type="ARBA" id="ARBA00022679"/>
    </source>
</evidence>
<evidence type="ECO:0000256" key="3">
    <source>
        <dbReference type="ARBA" id="ARBA00022695"/>
    </source>
</evidence>
<sequence>MGAAVESRVPVAMRLPRRDVEAVDEYARAHGITKTDAFLHFLHCGMEHERRPPYEERFDAIESALSEVLAHLQTTRSITISDIIPVIYDESEKFSAIKRAIIFGSFAKGEATTESDIDVRLELDRDGPFSLYDMARFQKAVERRTGREVQLVTADDIGNVNLAAAIEREGIVAYERQGK</sequence>
<comment type="caution">
    <text evidence="9">The sequence shown here is derived from an EMBL/GenBank/DDBJ whole genome shotgun (WGS) entry which is preliminary data.</text>
</comment>
<reference evidence="9 10" key="1">
    <citation type="submission" date="2019-12" db="EMBL/GenBank/DDBJ databases">
        <title>Microbes associate with the intestines of laboratory mice.</title>
        <authorList>
            <person name="Navarre W."/>
            <person name="Wong E."/>
        </authorList>
    </citation>
    <scope>NUCLEOTIDE SEQUENCE [LARGE SCALE GENOMIC DNA]</scope>
    <source>
        <strain evidence="9 10">NM66_B29</strain>
    </source>
</reference>
<keyword evidence="5" id="KW-0547">Nucleotide-binding</keyword>
<evidence type="ECO:0000256" key="1">
    <source>
        <dbReference type="ARBA" id="ARBA00001946"/>
    </source>
</evidence>
<evidence type="ECO:0000256" key="7">
    <source>
        <dbReference type="ARBA" id="ARBA00022842"/>
    </source>
</evidence>
<evidence type="ECO:0000256" key="5">
    <source>
        <dbReference type="ARBA" id="ARBA00022741"/>
    </source>
</evidence>
<evidence type="ECO:0000259" key="8">
    <source>
        <dbReference type="Pfam" id="PF18765"/>
    </source>
</evidence>
<dbReference type="Gene3D" id="3.30.460.10">
    <property type="entry name" value="Beta Polymerase, domain 2"/>
    <property type="match status" value="1"/>
</dbReference>
<dbReference type="AlphaFoldDB" id="A0A6N8JSC6"/>
<dbReference type="EMBL" id="WSRR01000026">
    <property type="protein sequence ID" value="MVX61626.1"/>
    <property type="molecule type" value="Genomic_DNA"/>
</dbReference>
<evidence type="ECO:0000313" key="10">
    <source>
        <dbReference type="Proteomes" id="UP000463388"/>
    </source>
</evidence>
<organism evidence="9 10">
    <name type="scientific">Adlercreutzia mucosicola</name>
    <dbReference type="NCBI Taxonomy" id="580026"/>
    <lineage>
        <taxon>Bacteria</taxon>
        <taxon>Bacillati</taxon>
        <taxon>Actinomycetota</taxon>
        <taxon>Coriobacteriia</taxon>
        <taxon>Eggerthellales</taxon>
        <taxon>Eggerthellaceae</taxon>
        <taxon>Adlercreutzia</taxon>
    </lineage>
</organism>
<dbReference type="OrthoDB" id="9803128at2"/>
<dbReference type="Proteomes" id="UP000463388">
    <property type="component" value="Unassembled WGS sequence"/>
</dbReference>
<keyword evidence="6" id="KW-0067">ATP-binding</keyword>
<dbReference type="SUPFAM" id="SSF81301">
    <property type="entry name" value="Nucleotidyltransferase"/>
    <property type="match status" value="1"/>
</dbReference>
<name>A0A6N8JSC6_9ACTN</name>
<gene>
    <name evidence="9" type="ORF">GKZ27_09210</name>
</gene>
<keyword evidence="2" id="KW-0808">Transferase</keyword>
<dbReference type="RefSeq" id="WP_160346897.1">
    <property type="nucleotide sequence ID" value="NZ_WSRR01000026.1"/>
</dbReference>
<feature type="domain" description="Polymerase beta nucleotidyltransferase" evidence="8">
    <location>
        <begin position="92"/>
        <end position="177"/>
    </location>
</feature>
<dbReference type="PANTHER" id="PTHR33571">
    <property type="entry name" value="SSL8005 PROTEIN"/>
    <property type="match status" value="1"/>
</dbReference>
<dbReference type="CDD" id="cd05403">
    <property type="entry name" value="NT_KNTase_like"/>
    <property type="match status" value="1"/>
</dbReference>
<keyword evidence="3" id="KW-0548">Nucleotidyltransferase</keyword>
<dbReference type="InterPro" id="IPR041633">
    <property type="entry name" value="Polbeta"/>
</dbReference>
<dbReference type="GO" id="GO:0046872">
    <property type="term" value="F:metal ion binding"/>
    <property type="evidence" value="ECO:0007669"/>
    <property type="project" value="UniProtKB-KW"/>
</dbReference>
<dbReference type="PANTHER" id="PTHR33571:SF14">
    <property type="entry name" value="PROTEIN ADENYLYLTRANSFERASE MJ0435-RELATED"/>
    <property type="match status" value="1"/>
</dbReference>
<comment type="cofactor">
    <cofactor evidence="1">
        <name>Mg(2+)</name>
        <dbReference type="ChEBI" id="CHEBI:18420"/>
    </cofactor>
</comment>
<dbReference type="InterPro" id="IPR052038">
    <property type="entry name" value="Type-VII_TA_antitoxin"/>
</dbReference>
<keyword evidence="4" id="KW-0479">Metal-binding</keyword>
<protein>
    <recommendedName>
        <fullName evidence="8">Polymerase beta nucleotidyltransferase domain-containing protein</fullName>
    </recommendedName>
</protein>
<dbReference type="GO" id="GO:0016779">
    <property type="term" value="F:nucleotidyltransferase activity"/>
    <property type="evidence" value="ECO:0007669"/>
    <property type="project" value="UniProtKB-KW"/>
</dbReference>
<dbReference type="InterPro" id="IPR043519">
    <property type="entry name" value="NT_sf"/>
</dbReference>
<dbReference type="Pfam" id="PF18765">
    <property type="entry name" value="Polbeta"/>
    <property type="match status" value="1"/>
</dbReference>
<evidence type="ECO:0000256" key="6">
    <source>
        <dbReference type="ARBA" id="ARBA00022840"/>
    </source>
</evidence>
<evidence type="ECO:0000256" key="4">
    <source>
        <dbReference type="ARBA" id="ARBA00022723"/>
    </source>
</evidence>
<keyword evidence="7" id="KW-0460">Magnesium</keyword>
<proteinExistence type="predicted"/>
<evidence type="ECO:0000313" key="9">
    <source>
        <dbReference type="EMBL" id="MVX61626.1"/>
    </source>
</evidence>
<keyword evidence="10" id="KW-1185">Reference proteome</keyword>
<accession>A0A6N8JSC6</accession>